<evidence type="ECO:0000259" key="3">
    <source>
        <dbReference type="Pfam" id="PF20249"/>
    </source>
</evidence>
<feature type="domain" description="Toxin VasX N-terminal region" evidence="3">
    <location>
        <begin position="85"/>
        <end position="237"/>
    </location>
</feature>
<feature type="compositionally biased region" description="Polar residues" evidence="1">
    <location>
        <begin position="42"/>
        <end position="53"/>
    </location>
</feature>
<feature type="transmembrane region" description="Helical" evidence="2">
    <location>
        <begin position="858"/>
        <end position="883"/>
    </location>
</feature>
<dbReference type="HOGENOM" id="CLU_012125_0_0_1"/>
<dbReference type="InterPro" id="IPR048126">
    <property type="entry name" value="Toxin_VasX"/>
</dbReference>
<dbReference type="CDD" id="cd20706">
    <property type="entry name" value="MIX_II"/>
    <property type="match status" value="1"/>
</dbReference>
<name>A0A072TDI7_MEDTR</name>
<reference evidence="4 6" key="1">
    <citation type="journal article" date="2011" name="Nature">
        <title>The Medicago genome provides insight into the evolution of rhizobial symbioses.</title>
        <authorList>
            <person name="Young N.D."/>
            <person name="Debelle F."/>
            <person name="Oldroyd G.E."/>
            <person name="Geurts R."/>
            <person name="Cannon S.B."/>
            <person name="Udvardi M.K."/>
            <person name="Benedito V.A."/>
            <person name="Mayer K.F."/>
            <person name="Gouzy J."/>
            <person name="Schoof H."/>
            <person name="Van de Peer Y."/>
            <person name="Proost S."/>
            <person name="Cook D.R."/>
            <person name="Meyers B.C."/>
            <person name="Spannagl M."/>
            <person name="Cheung F."/>
            <person name="De Mita S."/>
            <person name="Krishnakumar V."/>
            <person name="Gundlach H."/>
            <person name="Zhou S."/>
            <person name="Mudge J."/>
            <person name="Bharti A.K."/>
            <person name="Murray J.D."/>
            <person name="Naoumkina M.A."/>
            <person name="Rosen B."/>
            <person name="Silverstein K.A."/>
            <person name="Tang H."/>
            <person name="Rombauts S."/>
            <person name="Zhao P.X."/>
            <person name="Zhou P."/>
            <person name="Barbe V."/>
            <person name="Bardou P."/>
            <person name="Bechner M."/>
            <person name="Bellec A."/>
            <person name="Berger A."/>
            <person name="Berges H."/>
            <person name="Bidwell S."/>
            <person name="Bisseling T."/>
            <person name="Choisne N."/>
            <person name="Couloux A."/>
            <person name="Denny R."/>
            <person name="Deshpande S."/>
            <person name="Dai X."/>
            <person name="Doyle J.J."/>
            <person name="Dudez A.M."/>
            <person name="Farmer A.D."/>
            <person name="Fouteau S."/>
            <person name="Franken C."/>
            <person name="Gibelin C."/>
            <person name="Gish J."/>
            <person name="Goldstein S."/>
            <person name="Gonzalez A.J."/>
            <person name="Green P.J."/>
            <person name="Hallab A."/>
            <person name="Hartog M."/>
            <person name="Hua A."/>
            <person name="Humphray S.J."/>
            <person name="Jeong D.H."/>
            <person name="Jing Y."/>
            <person name="Jocker A."/>
            <person name="Kenton S.M."/>
            <person name="Kim D.J."/>
            <person name="Klee K."/>
            <person name="Lai H."/>
            <person name="Lang C."/>
            <person name="Lin S."/>
            <person name="Macmil S.L."/>
            <person name="Magdelenat G."/>
            <person name="Matthews L."/>
            <person name="McCorrison J."/>
            <person name="Monaghan E.L."/>
            <person name="Mun J.H."/>
            <person name="Najar F.Z."/>
            <person name="Nicholson C."/>
            <person name="Noirot C."/>
            <person name="O'Bleness M."/>
            <person name="Paule C.R."/>
            <person name="Poulain J."/>
            <person name="Prion F."/>
            <person name="Qin B."/>
            <person name="Qu C."/>
            <person name="Retzel E.F."/>
            <person name="Riddle C."/>
            <person name="Sallet E."/>
            <person name="Samain S."/>
            <person name="Samson N."/>
            <person name="Sanders I."/>
            <person name="Saurat O."/>
            <person name="Scarpelli C."/>
            <person name="Schiex T."/>
            <person name="Segurens B."/>
            <person name="Severin A.J."/>
            <person name="Sherrier D.J."/>
            <person name="Shi R."/>
            <person name="Sims S."/>
            <person name="Singer S.R."/>
            <person name="Sinharoy S."/>
            <person name="Sterck L."/>
            <person name="Viollet A."/>
            <person name="Wang B.B."/>
            <person name="Wang K."/>
            <person name="Wang M."/>
            <person name="Wang X."/>
            <person name="Warfsmann J."/>
            <person name="Weissenbach J."/>
            <person name="White D.D."/>
            <person name="White J.D."/>
            <person name="Wiley G.B."/>
            <person name="Wincker P."/>
            <person name="Xing Y."/>
            <person name="Yang L."/>
            <person name="Yao Z."/>
            <person name="Ying F."/>
            <person name="Zhai J."/>
            <person name="Zhou L."/>
            <person name="Zuber A."/>
            <person name="Denarie J."/>
            <person name="Dixon R.A."/>
            <person name="May G.D."/>
            <person name="Schwartz D.C."/>
            <person name="Rogers J."/>
            <person name="Quetier F."/>
            <person name="Town C.D."/>
            <person name="Roe B.A."/>
        </authorList>
    </citation>
    <scope>NUCLEOTIDE SEQUENCE [LARGE SCALE GENOMIC DNA]</scope>
    <source>
        <strain evidence="4">A17</strain>
        <strain evidence="5 6">cv. Jemalong A17</strain>
    </source>
</reference>
<dbReference type="InterPro" id="IPR046864">
    <property type="entry name" value="VasX_N"/>
</dbReference>
<feature type="compositionally biased region" description="Pro residues" evidence="1">
    <location>
        <begin position="65"/>
        <end position="74"/>
    </location>
</feature>
<feature type="transmembrane region" description="Helical" evidence="2">
    <location>
        <begin position="827"/>
        <end position="846"/>
    </location>
</feature>
<evidence type="ECO:0000256" key="2">
    <source>
        <dbReference type="SAM" id="Phobius"/>
    </source>
</evidence>
<gene>
    <name evidence="4" type="ORF">MTR_1009s0010</name>
</gene>
<feature type="compositionally biased region" description="Low complexity" evidence="1">
    <location>
        <begin position="78"/>
        <end position="88"/>
    </location>
</feature>
<keyword evidence="2 4" id="KW-0812">Transmembrane</keyword>
<feature type="region of interest" description="Disordered" evidence="1">
    <location>
        <begin position="42"/>
        <end position="88"/>
    </location>
</feature>
<accession>A0A072TDI7</accession>
<reference evidence="5" key="3">
    <citation type="submission" date="2015-06" db="UniProtKB">
        <authorList>
            <consortium name="EnsemblPlants"/>
        </authorList>
    </citation>
    <scope>IDENTIFICATION</scope>
    <source>
        <strain evidence="5">cv. Jemalong A17</strain>
    </source>
</reference>
<evidence type="ECO:0000313" key="6">
    <source>
        <dbReference type="Proteomes" id="UP000002051"/>
    </source>
</evidence>
<evidence type="ECO:0000313" key="4">
    <source>
        <dbReference type="EMBL" id="KEH15452.1"/>
    </source>
</evidence>
<dbReference type="EMBL" id="KL403733">
    <property type="protein sequence ID" value="KEH15452.1"/>
    <property type="molecule type" value="Genomic_DNA"/>
</dbReference>
<reference evidence="4 6" key="2">
    <citation type="journal article" date="2014" name="BMC Genomics">
        <title>An improved genome release (version Mt4.0) for the model legume Medicago truncatula.</title>
        <authorList>
            <person name="Tang H."/>
            <person name="Krishnakumar V."/>
            <person name="Bidwell S."/>
            <person name="Rosen B."/>
            <person name="Chan A."/>
            <person name="Zhou S."/>
            <person name="Gentzbittel L."/>
            <person name="Childs K.L."/>
            <person name="Yandell M."/>
            <person name="Gundlach H."/>
            <person name="Mayer K.F."/>
            <person name="Schwartz D.C."/>
            <person name="Town C.D."/>
        </authorList>
    </citation>
    <scope>GENOME REANNOTATION</scope>
    <source>
        <strain evidence="4">A17</strain>
        <strain evidence="5 6">cv. Jemalong A17</strain>
    </source>
</reference>
<keyword evidence="6" id="KW-1185">Reference proteome</keyword>
<dbReference type="Proteomes" id="UP000002051">
    <property type="component" value="Unassembled WGS sequence"/>
</dbReference>
<keyword evidence="2" id="KW-0472">Membrane</keyword>
<sequence length="1079" mass="116460">MTSGSGSPNCCRSLPSSTSATTTWRHATSTWWLVIPGCSKTGKLSPSSTTSLNPRRRGCASSPPWRTPRSPPMTKPTAGGSSSAPSCSSRVPILPIRYAIVPRDDKAPLYRYADAGFKLEKGFKPLKRSAYTLRALRPGYVYVFMKGVKGEQLVIHEYDGEGRYKELKYGSLEQYHRKDRYKTGNSMGWVWADTCSDTAKEVWIGYSPHLWTNAMTTKITSDPAVRQRHMRRLDMAELTSGQKTPASQPHVLPASALSKWVEDCKPKNQRIALSWSSHASKDDLPISTFLAQSQHYRFTQPRVPVVVVLNDAEGISLDLGLSVAAYQHQLRDILPTQQGQAAAGQGKDQPPAPSVPACFRLDVENLSAKSKDYHHKNLVATLLEQTLQSMYPANKPKPDDLVKLRDEYQRKQVGGKQRRATPSELRYQVLTDKGVSPIGNRLSDRIDTTKYHEFLAERDQHEAQMRTHLGTALQACADHDQWLATAESAHCNDPVSLAAALAAYDRNETLSAGGLEASLALMIHPMSQSLPGTEDDDPRFKRLGAWLDQRDSPLYLALAPFNPFKDKADAVGVLLGAADGVIEGLAGRFPAAVGITDLTSEAVTTVTLKRMQGKTRWDASRNLRQQVLAAATDANAEKALGLLGARYGVTNTRSLNDTFSKEVEQFLKSGMADFDEIKRVRVSGSRTVTVEATLIKRVRPNIAALRTTVGGGALNVAMLHFNIIALKSAYASLRNDPSFEYAAGFASAIFGVMGAVVATGASARSAYKILVLRYAANAPGMAFGNGVTSFITGNLFSRLVGYPAILFGLTSDGAKAIRQRQSGDDTAALYTATGGVAVALGSALILEGGMAIAGATAVIPVAGWAAAAVVLAGTMVLAGGVALHAQANARIHSPLELWAARGIFGTRQNDGEQRPGIVLGADKKLPPYPGGVGEEVKAWYAGYYAPMLLTENDAKSLGLKGIDSAWHRNLLAWSPPVWGAIASNQVSMPSTEVEFTVLLRGYIMGQSLWAATLNNPRGPGGKSVVIASIPTCHLVAGGLVLHFKNEVTDIYKMALDIDYKPNQGLDESADATAQFELER</sequence>
<evidence type="ECO:0000313" key="5">
    <source>
        <dbReference type="EnsemblPlants" id="KEH15452"/>
    </source>
</evidence>
<dbReference type="EnsemblPlants" id="KEH15452">
    <property type="protein sequence ID" value="KEH15452"/>
    <property type="gene ID" value="MTR_1009s0010"/>
</dbReference>
<dbReference type="AlphaFoldDB" id="A0A072TDI7"/>
<dbReference type="Pfam" id="PF20249">
    <property type="entry name" value="VasX_N"/>
    <property type="match status" value="1"/>
</dbReference>
<dbReference type="NCBIfam" id="NF041559">
    <property type="entry name" value="BTH_I2691_fam"/>
    <property type="match status" value="1"/>
</dbReference>
<organism evidence="4 6">
    <name type="scientific">Medicago truncatula</name>
    <name type="common">Barrel medic</name>
    <name type="synonym">Medicago tribuloides</name>
    <dbReference type="NCBI Taxonomy" id="3880"/>
    <lineage>
        <taxon>Eukaryota</taxon>
        <taxon>Viridiplantae</taxon>
        <taxon>Streptophyta</taxon>
        <taxon>Embryophyta</taxon>
        <taxon>Tracheophyta</taxon>
        <taxon>Spermatophyta</taxon>
        <taxon>Magnoliopsida</taxon>
        <taxon>eudicotyledons</taxon>
        <taxon>Gunneridae</taxon>
        <taxon>Pentapetalae</taxon>
        <taxon>rosids</taxon>
        <taxon>fabids</taxon>
        <taxon>Fabales</taxon>
        <taxon>Fabaceae</taxon>
        <taxon>Papilionoideae</taxon>
        <taxon>50 kb inversion clade</taxon>
        <taxon>NPAAA clade</taxon>
        <taxon>Hologalegina</taxon>
        <taxon>IRL clade</taxon>
        <taxon>Trifolieae</taxon>
        <taxon>Medicago</taxon>
    </lineage>
</organism>
<keyword evidence="2" id="KW-1133">Transmembrane helix</keyword>
<evidence type="ECO:0000256" key="1">
    <source>
        <dbReference type="SAM" id="MobiDB-lite"/>
    </source>
</evidence>
<proteinExistence type="predicted"/>
<protein>
    <submittedName>
        <fullName evidence="4">Transmembrane protein, putative</fullName>
    </submittedName>
</protein>
<feature type="transmembrane region" description="Helical" evidence="2">
    <location>
        <begin position="741"/>
        <end position="763"/>
    </location>
</feature>